<dbReference type="Proteomes" id="UP001642360">
    <property type="component" value="Unassembled WGS sequence"/>
</dbReference>
<evidence type="ECO:0000313" key="1">
    <source>
        <dbReference type="EMBL" id="CAK9177998.1"/>
    </source>
</evidence>
<comment type="caution">
    <text evidence="1">The sequence shown here is derived from an EMBL/GenBank/DDBJ whole genome shotgun (WGS) entry which is preliminary data.</text>
</comment>
<sequence length="134" mass="14474">MFLHFPIPSPAIPAASISLPVNNLDFKQDSCFEDCGLLFNEMLSETEPSSINPSSDCTVKMGEAREEGLRGWAAVDQLVAIQLTGQSETLEKLSAYGKSTKDFCLSPYDDVTSSQLCSNGSNQAAQVYGNEVDL</sequence>
<reference evidence="1 2" key="1">
    <citation type="submission" date="2024-02" db="EMBL/GenBank/DDBJ databases">
        <authorList>
            <person name="Vignale AGUSTIN F."/>
            <person name="Sosa J E."/>
            <person name="Modenutti C."/>
        </authorList>
    </citation>
    <scope>NUCLEOTIDE SEQUENCE [LARGE SCALE GENOMIC DNA]</scope>
</reference>
<dbReference type="AlphaFoldDB" id="A0ABC8U896"/>
<protein>
    <submittedName>
        <fullName evidence="1">Uncharacterized protein</fullName>
    </submittedName>
</protein>
<dbReference type="EMBL" id="CAUOFW020007202">
    <property type="protein sequence ID" value="CAK9177998.1"/>
    <property type="molecule type" value="Genomic_DNA"/>
</dbReference>
<evidence type="ECO:0000313" key="2">
    <source>
        <dbReference type="Proteomes" id="UP001642360"/>
    </source>
</evidence>
<keyword evidence="2" id="KW-1185">Reference proteome</keyword>
<gene>
    <name evidence="1" type="ORF">ILEXP_LOCUS47915</name>
</gene>
<name>A0ABC8U896_9AQUA</name>
<proteinExistence type="predicted"/>
<accession>A0ABC8U896</accession>
<organism evidence="1 2">
    <name type="scientific">Ilex paraguariensis</name>
    <name type="common">yerba mate</name>
    <dbReference type="NCBI Taxonomy" id="185542"/>
    <lineage>
        <taxon>Eukaryota</taxon>
        <taxon>Viridiplantae</taxon>
        <taxon>Streptophyta</taxon>
        <taxon>Embryophyta</taxon>
        <taxon>Tracheophyta</taxon>
        <taxon>Spermatophyta</taxon>
        <taxon>Magnoliopsida</taxon>
        <taxon>eudicotyledons</taxon>
        <taxon>Gunneridae</taxon>
        <taxon>Pentapetalae</taxon>
        <taxon>asterids</taxon>
        <taxon>campanulids</taxon>
        <taxon>Aquifoliales</taxon>
        <taxon>Aquifoliaceae</taxon>
        <taxon>Ilex</taxon>
    </lineage>
</organism>